<dbReference type="Proteomes" id="UP000034690">
    <property type="component" value="Unassembled WGS sequence"/>
</dbReference>
<protein>
    <submittedName>
        <fullName evidence="2">Uncharacterized protein</fullName>
    </submittedName>
</protein>
<evidence type="ECO:0000313" key="3">
    <source>
        <dbReference type="Proteomes" id="UP000034690"/>
    </source>
</evidence>
<keyword evidence="1" id="KW-0472">Membrane</keyword>
<sequence length="110" mass="13203">MNSDWFKKIKISWSGFFDRDRSGYCFRPWHDWRIMIMVFLVLEIVIIFSHYFFYQWLIITKDQISSADLNIVTDIAEQRDLEKTFNSLQQALNLFEETKTAKPELADPSL</sequence>
<feature type="transmembrane region" description="Helical" evidence="1">
    <location>
        <begin position="34"/>
        <end position="54"/>
    </location>
</feature>
<dbReference type="EMBL" id="LBWQ01000025">
    <property type="protein sequence ID" value="KKR13097.1"/>
    <property type="molecule type" value="Genomic_DNA"/>
</dbReference>
<reference evidence="2 3" key="1">
    <citation type="journal article" date="2015" name="Nature">
        <title>rRNA introns, odd ribosomes, and small enigmatic genomes across a large radiation of phyla.</title>
        <authorList>
            <person name="Brown C.T."/>
            <person name="Hug L.A."/>
            <person name="Thomas B.C."/>
            <person name="Sharon I."/>
            <person name="Castelle C.J."/>
            <person name="Singh A."/>
            <person name="Wilkins M.J."/>
            <person name="Williams K.H."/>
            <person name="Banfield J.F."/>
        </authorList>
    </citation>
    <scope>NUCLEOTIDE SEQUENCE [LARGE SCALE GENOMIC DNA]</scope>
</reference>
<comment type="caution">
    <text evidence="2">The sequence shown here is derived from an EMBL/GenBank/DDBJ whole genome shotgun (WGS) entry which is preliminary data.</text>
</comment>
<keyword evidence="1" id="KW-1133">Transmembrane helix</keyword>
<proteinExistence type="predicted"/>
<keyword evidence="1" id="KW-0812">Transmembrane</keyword>
<name>A0A0G0RHH9_9BACT</name>
<accession>A0A0G0RHH9</accession>
<evidence type="ECO:0000256" key="1">
    <source>
        <dbReference type="SAM" id="Phobius"/>
    </source>
</evidence>
<organism evidence="2 3">
    <name type="scientific">Candidatus Woesebacteria bacterium GW2011_GWA1_39_21b</name>
    <dbReference type="NCBI Taxonomy" id="1618551"/>
    <lineage>
        <taxon>Bacteria</taxon>
        <taxon>Candidatus Woeseibacteriota</taxon>
    </lineage>
</organism>
<dbReference type="AlphaFoldDB" id="A0A0G0RHH9"/>
<evidence type="ECO:0000313" key="2">
    <source>
        <dbReference type="EMBL" id="KKR13097.1"/>
    </source>
</evidence>
<gene>
    <name evidence="2" type="ORF">UT40_C0025G0012</name>
</gene>